<dbReference type="GO" id="GO:0009306">
    <property type="term" value="P:protein secretion"/>
    <property type="evidence" value="ECO:0007669"/>
    <property type="project" value="TreeGrafter"/>
</dbReference>
<dbReference type="PANTHER" id="PTHR30332:SF24">
    <property type="entry name" value="SECRETIN GSPD-RELATED"/>
    <property type="match status" value="1"/>
</dbReference>
<reference evidence="4" key="1">
    <citation type="submission" date="2018-06" db="EMBL/GenBank/DDBJ databases">
        <authorList>
            <person name="Zhirakovskaya E."/>
        </authorList>
    </citation>
    <scope>NUCLEOTIDE SEQUENCE</scope>
</reference>
<sequence>MKNFLKSALFLSATVLSCATDNAQHEYREASYSPPDVSDAKYGPIPEEFNINRGPDRKTIVSDEKLKARNAPPEITINISDLAEADGRSMMVSLNLTGVTVDTAIRTLGEAVGFNFAIHPDIKGVQAAQLVIEQAPWLSALEAIVRSNGLAATINGANIFSGNRKSRSVTKEDVIFISAYEYLNAERERINNEAEASERIASRERKTEEELAITKRISDLNSALTRSYRFKYADPSEALTFLRTLYTGRLQQTGRTGSNSASATGAFSSNASAPVQAAPANGGNGIVFALFKAESLITVTAPSRLMARIMNSIKEIDVTPKQVFIEARIVEIQRNVIQELGVQWGGYKYTATGQNFPNTIG</sequence>
<keyword evidence="2" id="KW-0732">Signal</keyword>
<evidence type="ECO:0000313" key="4">
    <source>
        <dbReference type="EMBL" id="VAX25457.1"/>
    </source>
</evidence>
<dbReference type="GO" id="GO:0016020">
    <property type="term" value="C:membrane"/>
    <property type="evidence" value="ECO:0007669"/>
    <property type="project" value="UniProtKB-SubCell"/>
</dbReference>
<dbReference type="PROSITE" id="PS51257">
    <property type="entry name" value="PROKAR_LIPOPROTEIN"/>
    <property type="match status" value="1"/>
</dbReference>
<dbReference type="AlphaFoldDB" id="A0A3B1D9W6"/>
<name>A0A3B1D9W6_9ZZZZ</name>
<comment type="subcellular location">
    <subcellularLocation>
        <location evidence="1">Membrane</location>
    </subcellularLocation>
</comment>
<evidence type="ECO:0000256" key="2">
    <source>
        <dbReference type="ARBA" id="ARBA00022729"/>
    </source>
</evidence>
<evidence type="ECO:0000256" key="1">
    <source>
        <dbReference type="ARBA" id="ARBA00004370"/>
    </source>
</evidence>
<protein>
    <submittedName>
        <fullName evidence="4">Uncharacterized protein</fullName>
    </submittedName>
</protein>
<proteinExistence type="predicted"/>
<organism evidence="4">
    <name type="scientific">hydrothermal vent metagenome</name>
    <dbReference type="NCBI Taxonomy" id="652676"/>
    <lineage>
        <taxon>unclassified sequences</taxon>
        <taxon>metagenomes</taxon>
        <taxon>ecological metagenomes</taxon>
    </lineage>
</organism>
<dbReference type="PANTHER" id="PTHR30332">
    <property type="entry name" value="PROBABLE GENERAL SECRETION PATHWAY PROTEIN D"/>
    <property type="match status" value="1"/>
</dbReference>
<dbReference type="InterPro" id="IPR050810">
    <property type="entry name" value="Bact_Secretion_Sys_Channel"/>
</dbReference>
<feature type="non-terminal residue" evidence="4">
    <location>
        <position position="361"/>
    </location>
</feature>
<dbReference type="EMBL" id="UOGA01000300">
    <property type="protein sequence ID" value="VAX25457.1"/>
    <property type="molecule type" value="Genomic_DNA"/>
</dbReference>
<gene>
    <name evidence="4" type="ORF">MNBD_NITROSPINAE04-2312</name>
</gene>
<evidence type="ECO:0000256" key="3">
    <source>
        <dbReference type="ARBA" id="ARBA00023136"/>
    </source>
</evidence>
<dbReference type="GO" id="GO:0015627">
    <property type="term" value="C:type II protein secretion system complex"/>
    <property type="evidence" value="ECO:0007669"/>
    <property type="project" value="TreeGrafter"/>
</dbReference>
<accession>A0A3B1D9W6</accession>
<keyword evidence="3" id="KW-0472">Membrane</keyword>